<evidence type="ECO:0000313" key="2">
    <source>
        <dbReference type="Proteomes" id="UP000001542"/>
    </source>
</evidence>
<reference evidence="1" key="1">
    <citation type="submission" date="2006-10" db="EMBL/GenBank/DDBJ databases">
        <authorList>
            <person name="Amadeo P."/>
            <person name="Zhao Q."/>
            <person name="Wortman J."/>
            <person name="Fraser-Liggett C."/>
            <person name="Carlton J."/>
        </authorList>
    </citation>
    <scope>NUCLEOTIDE SEQUENCE</scope>
    <source>
        <strain evidence="1">G3</strain>
    </source>
</reference>
<dbReference type="InParanoid" id="A2G9R7"/>
<sequence length="1399" mass="161156">MSFVVQNCPIFKVLHDFDTSKSEDALEITTALGKFRRIVSYQWIRNIIQNDPNDSLQSVLTTILNFTEHDNANVRVTSYSVLGALLITTTIFYPKEMITSFGNAISNRKILPKSSIAIISTFVFLSKFVSPVHMQDFIIKVPAMDHFQSDPSEYIQYLPNIIPLMTSLPISYPQALLRSIYFGCSGNITSSYTNSVYQLVLLNKQKMVQTLKSLFAENMIIQAVSALGPVLLGDYEIFELFGVDGQRIFADQAFADFTKDPPKFLEFEYACSVYSILLKKYKNTDYYNLICDRIKEVSSRTLPLHFNRLLLQLSLSLDDIFKDKTESDSLKSAQLLALGKFISANQDTVDYDKATDLFIQFENSENDVYCSYVEGFASCVNSFLRYYKGDKHIRVLLNILKKNNKNWVQDMEVSNLISVIDHRIAESMIPALLGIEVDRLLSFSLSPNTKLSEAAMNSLNTITSYKTIGSLLYKISLSNWSDDFVVARRFQLLSILASSFDVEEFKTFIPIAYECILYCESMASISMTFHFLKYIKIDYITPEIREYCFEFLINSYGNFTQIPLYIRNTNRNITCPPSTLLESYDTDIVNHPEIHHKIVLGPTKSCFEFICKIPPEILEDTYTLFWICMAMIPIFDNDALEKAISTNVTLITTDTELWSSVINTFLYTSDNKVAATCCKLFAETKCKIPNEVQIVIEKYLIEQRCTDPDLLFYCFVLIDRNDHEKALSTLPTLQIIIDPITGPPLMFRLCAVLGKSVVKFVIDEFSLSLLMLANNGVSDAKNRVIKYIQDTEFSKWSCTDEKMNFELIDFMKSNKIQKEVKKIQDLDRDHLEFAMLHKDIIIFDGLEKLIEENPLIFYKIKNTPYKTEKVTFSLEKIDKIDKISISKEMKENKLIKNIPLICSFLENTQFVLSNDFMKEILNFILSENDTKSLKICLKYCLKNSISIDRDLILQNDMFMEITVLPMTIKLLNLKISEFPEKIKTKILEISKSDSPYDLLRISDYDLIEALAIVDPDYFNTVLQDVEEFKTKSFKVFSQLLSSSFVTFSGIIINDFISQNLALFISLPTSKHCCVLLRFILAAIVNLRQRKMTMEYNSIVALVIGQLEDIINIDSASVYYEFRHLLYLLVQISNEQKIIFEFLNNFFLKNKCHFLYFNSASYFVTNNKIAIPSMNVTDFIQNLKSGIPSFVSSSLVGATQFIQIDSSINVVTFIVNFVDNLIPLIYEVARNNKTVECLIPFILKLLMNKEKFGNFHPLLMEFTSVFMTFPKSPVFDSSISLLHHLVDIYPSLVEEIFNLSFFSQSLVLEIQDIFEKREKLVYQKTFDLFTRCPSIELGLLLHEFARSLKDEAEFEKRLLILKDKENLQIYVTHAKFCIEKYGIEKAKEIMKQNYPNINIL</sequence>
<protein>
    <submittedName>
        <fullName evidence="1">Uncharacterized protein</fullName>
    </submittedName>
</protein>
<dbReference type="VEuPathDB" id="TrichDB:TVAGG3_0712670"/>
<dbReference type="SUPFAM" id="SSF48371">
    <property type="entry name" value="ARM repeat"/>
    <property type="match status" value="1"/>
</dbReference>
<gene>
    <name evidence="1" type="ORF">TVAG_041870</name>
</gene>
<dbReference type="EMBL" id="DS114737">
    <property type="protein sequence ID" value="EAX86102.1"/>
    <property type="molecule type" value="Genomic_DNA"/>
</dbReference>
<dbReference type="VEuPathDB" id="TrichDB:TVAG_041870"/>
<organism evidence="1 2">
    <name type="scientific">Trichomonas vaginalis (strain ATCC PRA-98 / G3)</name>
    <dbReference type="NCBI Taxonomy" id="412133"/>
    <lineage>
        <taxon>Eukaryota</taxon>
        <taxon>Metamonada</taxon>
        <taxon>Parabasalia</taxon>
        <taxon>Trichomonadida</taxon>
        <taxon>Trichomonadidae</taxon>
        <taxon>Trichomonas</taxon>
    </lineage>
</organism>
<evidence type="ECO:0000313" key="1">
    <source>
        <dbReference type="EMBL" id="EAX86102.1"/>
    </source>
</evidence>
<reference evidence="1" key="2">
    <citation type="journal article" date="2007" name="Science">
        <title>Draft genome sequence of the sexually transmitted pathogen Trichomonas vaginalis.</title>
        <authorList>
            <person name="Carlton J.M."/>
            <person name="Hirt R.P."/>
            <person name="Silva J.C."/>
            <person name="Delcher A.L."/>
            <person name="Schatz M."/>
            <person name="Zhao Q."/>
            <person name="Wortman J.R."/>
            <person name="Bidwell S.L."/>
            <person name="Alsmark U.C.M."/>
            <person name="Besteiro S."/>
            <person name="Sicheritz-Ponten T."/>
            <person name="Noel C.J."/>
            <person name="Dacks J.B."/>
            <person name="Foster P.G."/>
            <person name="Simillion C."/>
            <person name="Van de Peer Y."/>
            <person name="Miranda-Saavedra D."/>
            <person name="Barton G.J."/>
            <person name="Westrop G.D."/>
            <person name="Mueller S."/>
            <person name="Dessi D."/>
            <person name="Fiori P.L."/>
            <person name="Ren Q."/>
            <person name="Paulsen I."/>
            <person name="Zhang H."/>
            <person name="Bastida-Corcuera F.D."/>
            <person name="Simoes-Barbosa A."/>
            <person name="Brown M.T."/>
            <person name="Hayes R.D."/>
            <person name="Mukherjee M."/>
            <person name="Okumura C.Y."/>
            <person name="Schneider R."/>
            <person name="Smith A.J."/>
            <person name="Vanacova S."/>
            <person name="Villalvazo M."/>
            <person name="Haas B.J."/>
            <person name="Pertea M."/>
            <person name="Feldblyum T.V."/>
            <person name="Utterback T.R."/>
            <person name="Shu C.L."/>
            <person name="Osoegawa K."/>
            <person name="de Jong P.J."/>
            <person name="Hrdy I."/>
            <person name="Horvathova L."/>
            <person name="Zubacova Z."/>
            <person name="Dolezal P."/>
            <person name="Malik S.B."/>
            <person name="Logsdon J.M. Jr."/>
            <person name="Henze K."/>
            <person name="Gupta A."/>
            <person name="Wang C.C."/>
            <person name="Dunne R.L."/>
            <person name="Upcroft J.A."/>
            <person name="Upcroft P."/>
            <person name="White O."/>
            <person name="Salzberg S.L."/>
            <person name="Tang P."/>
            <person name="Chiu C.-H."/>
            <person name="Lee Y.-S."/>
            <person name="Embley T.M."/>
            <person name="Coombs G.H."/>
            <person name="Mottram J.C."/>
            <person name="Tachezy J."/>
            <person name="Fraser-Liggett C.M."/>
            <person name="Johnson P.J."/>
        </authorList>
    </citation>
    <scope>NUCLEOTIDE SEQUENCE [LARGE SCALE GENOMIC DNA]</scope>
    <source>
        <strain evidence="1">G3</strain>
    </source>
</reference>
<proteinExistence type="predicted"/>
<dbReference type="Proteomes" id="UP000001542">
    <property type="component" value="Unassembled WGS sequence"/>
</dbReference>
<keyword evidence="2" id="KW-1185">Reference proteome</keyword>
<name>A2G9R7_TRIV3</name>
<dbReference type="KEGG" id="tva:4743745"/>
<accession>A2G9R7</accession>
<dbReference type="InterPro" id="IPR016024">
    <property type="entry name" value="ARM-type_fold"/>
</dbReference>